<protein>
    <submittedName>
        <fullName evidence="5">Cyclic nucleotide-binding domain-containing protein</fullName>
    </submittedName>
</protein>
<dbReference type="OrthoDB" id="546434at2759"/>
<evidence type="ECO:0000256" key="2">
    <source>
        <dbReference type="SAM" id="Phobius"/>
    </source>
</evidence>
<dbReference type="AlphaFoldDB" id="A0A183EI84"/>
<dbReference type="EMBL" id="UYRT01090869">
    <property type="protein sequence ID" value="VDN36544.1"/>
    <property type="molecule type" value="Genomic_DNA"/>
</dbReference>
<keyword evidence="2" id="KW-0812">Transmembrane</keyword>
<keyword evidence="4" id="KW-1185">Reference proteome</keyword>
<accession>A0A183EI84</accession>
<dbReference type="WBParaSite" id="GPUH_0002070001-mRNA-1">
    <property type="protein sequence ID" value="GPUH_0002070001-mRNA-1"/>
    <property type="gene ID" value="GPUH_0002070001"/>
</dbReference>
<evidence type="ECO:0000313" key="3">
    <source>
        <dbReference type="EMBL" id="VDN36544.1"/>
    </source>
</evidence>
<feature type="transmembrane region" description="Helical" evidence="2">
    <location>
        <begin position="39"/>
        <end position="62"/>
    </location>
</feature>
<feature type="region of interest" description="Disordered" evidence="1">
    <location>
        <begin position="279"/>
        <end position="323"/>
    </location>
</feature>
<evidence type="ECO:0000256" key="1">
    <source>
        <dbReference type="SAM" id="MobiDB-lite"/>
    </source>
</evidence>
<dbReference type="SUPFAM" id="SSF51206">
    <property type="entry name" value="cAMP-binding domain-like"/>
    <property type="match status" value="1"/>
</dbReference>
<evidence type="ECO:0000313" key="4">
    <source>
        <dbReference type="Proteomes" id="UP000271098"/>
    </source>
</evidence>
<dbReference type="InterPro" id="IPR018490">
    <property type="entry name" value="cNMP-bd_dom_sf"/>
</dbReference>
<reference evidence="5" key="1">
    <citation type="submission" date="2016-06" db="UniProtKB">
        <authorList>
            <consortium name="WormBaseParasite"/>
        </authorList>
    </citation>
    <scope>IDENTIFICATION</scope>
</reference>
<organism evidence="5">
    <name type="scientific">Gongylonema pulchrum</name>
    <dbReference type="NCBI Taxonomy" id="637853"/>
    <lineage>
        <taxon>Eukaryota</taxon>
        <taxon>Metazoa</taxon>
        <taxon>Ecdysozoa</taxon>
        <taxon>Nematoda</taxon>
        <taxon>Chromadorea</taxon>
        <taxon>Rhabditida</taxon>
        <taxon>Spirurina</taxon>
        <taxon>Spiruromorpha</taxon>
        <taxon>Spiruroidea</taxon>
        <taxon>Gongylonematidae</taxon>
        <taxon>Gongylonema</taxon>
    </lineage>
</organism>
<keyword evidence="2" id="KW-1133">Transmembrane helix</keyword>
<reference evidence="3 4" key="2">
    <citation type="submission" date="2018-11" db="EMBL/GenBank/DDBJ databases">
        <authorList>
            <consortium name="Pathogen Informatics"/>
        </authorList>
    </citation>
    <scope>NUCLEOTIDE SEQUENCE [LARGE SCALE GENOMIC DNA]</scope>
</reference>
<keyword evidence="2" id="KW-0472">Membrane</keyword>
<dbReference type="Proteomes" id="UP000271098">
    <property type="component" value="Unassembled WGS sequence"/>
</dbReference>
<sequence length="323" mass="35743">MHAAWVRWWSRHEKRALIVFRNFACERVLREVCRVQNDAATAAAAPVCWMVAVLIVLSWISARKRSSAPSRSSPRPGATSFVLRFSPSEKGVFCRQGQIATCWYILLSGCVFMDKQIYLPCGCFGKRNGLDYRRKNDCVVLQPSEMIVIDYPDVKHITVNQEHICSLANAGRLRNSLYGAANPAPPAAVTVSLRPNAASAASTSSVLPQRFHRTAKQHPASSACATDSRCERKHRSFCRERNDFLPSTAAFSCPSTYKSQVYLNGLSADADAAYVKVKHRTRKSNSLSGTNGAAERYARLSSTTSSSTNEDDLRGSFPSFSFE</sequence>
<name>A0A183EI84_9BILA</name>
<evidence type="ECO:0000313" key="5">
    <source>
        <dbReference type="WBParaSite" id="GPUH_0002070001-mRNA-1"/>
    </source>
</evidence>
<proteinExistence type="predicted"/>
<gene>
    <name evidence="3" type="ORF">GPUH_LOCUS20673</name>
</gene>